<keyword evidence="3" id="KW-1185">Reference proteome</keyword>
<accession>A0AAV7V189</accession>
<comment type="caution">
    <text evidence="2">The sequence shown here is derived from an EMBL/GenBank/DDBJ whole genome shotgun (WGS) entry which is preliminary data.</text>
</comment>
<sequence>MQLYVSTDAAVTAHPAGRPRQASVEALVRVQSARGHGLLQSGDHQSCDPSNPDKHRSEHPRDPAEDDPKAPARCDQRTEGTRAGQLPGLTKGTQENQCPRFMLAFKHLKCGTFTKKM</sequence>
<feature type="compositionally biased region" description="Basic and acidic residues" evidence="1">
    <location>
        <begin position="51"/>
        <end position="80"/>
    </location>
</feature>
<proteinExistence type="predicted"/>
<reference evidence="2" key="1">
    <citation type="journal article" date="2022" name="bioRxiv">
        <title>Sequencing and chromosome-scale assembly of the giantPleurodeles waltlgenome.</title>
        <authorList>
            <person name="Brown T."/>
            <person name="Elewa A."/>
            <person name="Iarovenko S."/>
            <person name="Subramanian E."/>
            <person name="Araus A.J."/>
            <person name="Petzold A."/>
            <person name="Susuki M."/>
            <person name="Suzuki K.-i.T."/>
            <person name="Hayashi T."/>
            <person name="Toyoda A."/>
            <person name="Oliveira C."/>
            <person name="Osipova E."/>
            <person name="Leigh N.D."/>
            <person name="Simon A."/>
            <person name="Yun M.H."/>
        </authorList>
    </citation>
    <scope>NUCLEOTIDE SEQUENCE</scope>
    <source>
        <strain evidence="2">20211129_DDA</strain>
        <tissue evidence="2">Liver</tissue>
    </source>
</reference>
<feature type="region of interest" description="Disordered" evidence="1">
    <location>
        <begin position="1"/>
        <end position="94"/>
    </location>
</feature>
<dbReference type="Proteomes" id="UP001066276">
    <property type="component" value="Chromosome 2_2"/>
</dbReference>
<protein>
    <submittedName>
        <fullName evidence="2">Uncharacterized protein</fullName>
    </submittedName>
</protein>
<dbReference type="AlphaFoldDB" id="A0AAV7V189"/>
<gene>
    <name evidence="2" type="ORF">NDU88_003854</name>
</gene>
<name>A0AAV7V189_PLEWA</name>
<evidence type="ECO:0000313" key="3">
    <source>
        <dbReference type="Proteomes" id="UP001066276"/>
    </source>
</evidence>
<evidence type="ECO:0000313" key="2">
    <source>
        <dbReference type="EMBL" id="KAJ1194566.1"/>
    </source>
</evidence>
<dbReference type="EMBL" id="JANPWB010000004">
    <property type="protein sequence ID" value="KAJ1194566.1"/>
    <property type="molecule type" value="Genomic_DNA"/>
</dbReference>
<organism evidence="2 3">
    <name type="scientific">Pleurodeles waltl</name>
    <name type="common">Iberian ribbed newt</name>
    <dbReference type="NCBI Taxonomy" id="8319"/>
    <lineage>
        <taxon>Eukaryota</taxon>
        <taxon>Metazoa</taxon>
        <taxon>Chordata</taxon>
        <taxon>Craniata</taxon>
        <taxon>Vertebrata</taxon>
        <taxon>Euteleostomi</taxon>
        <taxon>Amphibia</taxon>
        <taxon>Batrachia</taxon>
        <taxon>Caudata</taxon>
        <taxon>Salamandroidea</taxon>
        <taxon>Salamandridae</taxon>
        <taxon>Pleurodelinae</taxon>
        <taxon>Pleurodeles</taxon>
    </lineage>
</organism>
<evidence type="ECO:0000256" key="1">
    <source>
        <dbReference type="SAM" id="MobiDB-lite"/>
    </source>
</evidence>